<dbReference type="Gramene" id="CMP267CT">
    <property type="protein sequence ID" value="CMP267CT"/>
    <property type="gene ID" value="CMP267C"/>
</dbReference>
<evidence type="ECO:0000313" key="5">
    <source>
        <dbReference type="Proteomes" id="UP000007014"/>
    </source>
</evidence>
<dbReference type="Proteomes" id="UP000007014">
    <property type="component" value="Chromosome 16"/>
</dbReference>
<sequence>MLKNMESENDDSGAAPDKWARITSESSLSALARWWYRSASQKNTNHAERHVNELPGEQVGTSTATGWSSALVAPEPAARAAERARSSNAQGATGEPAVQQRSPADSPPRKLVHAGVPATQTAASSSPNLKRRSVGQITIDASAVLLSPEMLHKLVKPDMAGYLYYRWRMRWQRCWLSLDGSLLRFFEHDPRTGRRGRLIHTISLFYWDYIRTPSYSDPRRPYILEVKDAKGVVHYFAADSEEDLICWKEAFFRARSVAPPAHAIPSMAEAASVVAKTNIQKGQQTNDAVTHRRSIRGMLAEVTPPQHLICIVHGIGSDEQRLRENLKNFHDALDEVMQNTLPDALTHFGIKTIYCHWRAALRKLDVYQRMLQLNPLGDQTPSRWRTLVNNKLMDILFYLTPRIKRFIQCEVVAQLNEEYERFRQKYPEFRGDISILGHSLGSVISYELLVQQVLSDPIMLEREGLRLRFPVHNLFLTGSPLGHVLNVDDHLRSTIGYWPFRLVNIINPSDPAACRIEPILDPFFADIPPVEIPAMAGGASSWLSFQSTGRSGRARTANAKDGSADGSGSGDFVSDHDSGTLSCAPVAASTAGKQLGSAAFKPRNGTSPVQRELPEESSTGDPATTQPLHWTRSPQPHGWFPQLETVRKLVCQFRIDYVMRPNFMEDLWGLSAHLNYWRSRDVAYFIIQYILRQQLERQHQQSVATSPRIGKAHEHQSQSRAQGATPCPTVCPGPASPSPASGLVQPESEASNGHTTRAARAESNANIAASIRDDRAASISGTAEALDPALPYASYAPGTALLDASEKRLPADNKVERSVVATPPHGNDDGQARDGMPTMLCGVSTAVPQQVGGDLTKDDAERAQAAPERPAVVHQSVPPSNRLSAAYPTVRSAFMTRLDGLRAETPIGTAAAADSDPVGAMSDTMRTPESFYSSEDDDQRPASV</sequence>
<organism evidence="4 5">
    <name type="scientific">Cyanidioschyzon merolae (strain NIES-3377 / 10D)</name>
    <name type="common">Unicellular red alga</name>
    <dbReference type="NCBI Taxonomy" id="280699"/>
    <lineage>
        <taxon>Eukaryota</taxon>
        <taxon>Rhodophyta</taxon>
        <taxon>Bangiophyceae</taxon>
        <taxon>Cyanidiales</taxon>
        <taxon>Cyanidiaceae</taxon>
        <taxon>Cyanidioschyzon</taxon>
    </lineage>
</organism>
<dbReference type="STRING" id="280699.M1VFU3"/>
<feature type="region of interest" description="Disordered" evidence="1">
    <location>
        <begin position="860"/>
        <end position="883"/>
    </location>
</feature>
<dbReference type="PANTHER" id="PTHR23509">
    <property type="entry name" value="PA-PL1 PHOSPHOLIPASE FAMILY"/>
    <property type="match status" value="1"/>
</dbReference>
<dbReference type="PANTHER" id="PTHR23509:SF10">
    <property type="entry name" value="LD21067P"/>
    <property type="match status" value="1"/>
</dbReference>
<dbReference type="Gene3D" id="2.30.29.30">
    <property type="entry name" value="Pleckstrin-homology domain (PH domain)/Phosphotyrosine-binding domain (PTB)"/>
    <property type="match status" value="1"/>
</dbReference>
<feature type="region of interest" description="Disordered" evidence="1">
    <location>
        <begin position="702"/>
        <end position="766"/>
    </location>
</feature>
<name>M1VFU3_CYAM1</name>
<dbReference type="GO" id="GO:0046872">
    <property type="term" value="F:metal ion binding"/>
    <property type="evidence" value="ECO:0007669"/>
    <property type="project" value="InterPro"/>
</dbReference>
<dbReference type="GO" id="GO:0004620">
    <property type="term" value="F:phospholipase activity"/>
    <property type="evidence" value="ECO:0007669"/>
    <property type="project" value="TreeGrafter"/>
</dbReference>
<feature type="compositionally biased region" description="Polar residues" evidence="1">
    <location>
        <begin position="924"/>
        <end position="933"/>
    </location>
</feature>
<reference evidence="4 5" key="1">
    <citation type="journal article" date="2004" name="Nature">
        <title>Genome sequence of the ultrasmall unicellular red alga Cyanidioschyzon merolae 10D.</title>
        <authorList>
            <person name="Matsuzaki M."/>
            <person name="Misumi O."/>
            <person name="Shin-i T."/>
            <person name="Maruyama S."/>
            <person name="Takahara M."/>
            <person name="Miyagishima S."/>
            <person name="Mori T."/>
            <person name="Nishida K."/>
            <person name="Yagisawa F."/>
            <person name="Nishida K."/>
            <person name="Yoshida Y."/>
            <person name="Nishimura Y."/>
            <person name="Nakao S."/>
            <person name="Kobayashi T."/>
            <person name="Momoyama Y."/>
            <person name="Higashiyama T."/>
            <person name="Minoda A."/>
            <person name="Sano M."/>
            <person name="Nomoto H."/>
            <person name="Oishi K."/>
            <person name="Hayashi H."/>
            <person name="Ohta F."/>
            <person name="Nishizaka S."/>
            <person name="Haga S."/>
            <person name="Miura S."/>
            <person name="Morishita T."/>
            <person name="Kabeya Y."/>
            <person name="Terasawa K."/>
            <person name="Suzuki Y."/>
            <person name="Ishii Y."/>
            <person name="Asakawa S."/>
            <person name="Takano H."/>
            <person name="Ohta N."/>
            <person name="Kuroiwa H."/>
            <person name="Tanaka K."/>
            <person name="Shimizu N."/>
            <person name="Sugano S."/>
            <person name="Sato N."/>
            <person name="Nozaki H."/>
            <person name="Ogasawara N."/>
            <person name="Kohara Y."/>
            <person name="Kuroiwa T."/>
        </authorList>
    </citation>
    <scope>NUCLEOTIDE SEQUENCE [LARGE SCALE GENOMIC DNA]</scope>
    <source>
        <strain evidence="4 5">10D</strain>
    </source>
</reference>
<feature type="region of interest" description="Disordered" evidence="1">
    <location>
        <begin position="594"/>
        <end position="637"/>
    </location>
</feature>
<dbReference type="AlphaFoldDB" id="M1VFU3"/>
<feature type="compositionally biased region" description="Low complexity" evidence="1">
    <location>
        <begin position="863"/>
        <end position="873"/>
    </location>
</feature>
<feature type="compositionally biased region" description="Polar residues" evidence="1">
    <location>
        <begin position="616"/>
        <end position="634"/>
    </location>
</feature>
<dbReference type="Pfam" id="PF02862">
    <property type="entry name" value="DDHD"/>
    <property type="match status" value="1"/>
</dbReference>
<dbReference type="RefSeq" id="XP_005537908.1">
    <property type="nucleotide sequence ID" value="XM_005537851.1"/>
</dbReference>
<dbReference type="GeneID" id="16996165"/>
<dbReference type="CDD" id="cd00821">
    <property type="entry name" value="PH"/>
    <property type="match status" value="1"/>
</dbReference>
<dbReference type="InterPro" id="IPR058055">
    <property type="entry name" value="PA-PLA1"/>
</dbReference>
<reference evidence="4 5" key="2">
    <citation type="journal article" date="2007" name="BMC Biol.">
        <title>A 100%-complete sequence reveals unusually simple genomic features in the hot-spring red alga Cyanidioschyzon merolae.</title>
        <authorList>
            <person name="Nozaki H."/>
            <person name="Takano H."/>
            <person name="Misumi O."/>
            <person name="Terasawa K."/>
            <person name="Matsuzaki M."/>
            <person name="Maruyama S."/>
            <person name="Nishida K."/>
            <person name="Yagisawa F."/>
            <person name="Yoshida Y."/>
            <person name="Fujiwara T."/>
            <person name="Takio S."/>
            <person name="Tamura K."/>
            <person name="Chung S.J."/>
            <person name="Nakamura S."/>
            <person name="Kuroiwa H."/>
            <person name="Tanaka K."/>
            <person name="Sato N."/>
            <person name="Kuroiwa T."/>
        </authorList>
    </citation>
    <scope>NUCLEOTIDE SEQUENCE [LARGE SCALE GENOMIC DNA]</scope>
    <source>
        <strain evidence="4 5">10D</strain>
    </source>
</reference>
<feature type="region of interest" description="Disordered" evidence="1">
    <location>
        <begin position="907"/>
        <end position="944"/>
    </location>
</feature>
<protein>
    <submittedName>
        <fullName evidence="4">Similar to phosphatidic acid-preferring phospholipase A1</fullName>
    </submittedName>
</protein>
<proteinExistence type="predicted"/>
<dbReference type="PROSITE" id="PS50003">
    <property type="entry name" value="PH_DOMAIN"/>
    <property type="match status" value="1"/>
</dbReference>
<dbReference type="OrthoDB" id="5806at2759"/>
<dbReference type="HOGENOM" id="CLU_311330_0_0_1"/>
<dbReference type="PROSITE" id="PS51043">
    <property type="entry name" value="DDHD"/>
    <property type="match status" value="1"/>
</dbReference>
<dbReference type="eggNOG" id="KOG2308">
    <property type="taxonomic scope" value="Eukaryota"/>
</dbReference>
<evidence type="ECO:0000313" key="4">
    <source>
        <dbReference type="EMBL" id="BAM81872.1"/>
    </source>
</evidence>
<dbReference type="SMART" id="SM00233">
    <property type="entry name" value="PH"/>
    <property type="match status" value="1"/>
</dbReference>
<dbReference type="InterPro" id="IPR011993">
    <property type="entry name" value="PH-like_dom_sf"/>
</dbReference>
<dbReference type="Pfam" id="PF00169">
    <property type="entry name" value="PH"/>
    <property type="match status" value="1"/>
</dbReference>
<dbReference type="GO" id="GO:0005737">
    <property type="term" value="C:cytoplasm"/>
    <property type="evidence" value="ECO:0007669"/>
    <property type="project" value="TreeGrafter"/>
</dbReference>
<keyword evidence="5" id="KW-1185">Reference proteome</keyword>
<feature type="domain" description="PH" evidence="2">
    <location>
        <begin position="156"/>
        <end position="256"/>
    </location>
</feature>
<evidence type="ECO:0000259" key="3">
    <source>
        <dbReference type="PROSITE" id="PS51043"/>
    </source>
</evidence>
<feature type="domain" description="DDHD" evidence="3">
    <location>
        <begin position="467"/>
        <end position="692"/>
    </location>
</feature>
<feature type="compositionally biased region" description="Polar residues" evidence="1">
    <location>
        <begin position="59"/>
        <end position="68"/>
    </location>
</feature>
<feature type="region of interest" description="Disordered" evidence="1">
    <location>
        <begin position="1"/>
        <end position="22"/>
    </location>
</feature>
<dbReference type="EMBL" id="AP006498">
    <property type="protein sequence ID" value="BAM81872.1"/>
    <property type="molecule type" value="Genomic_DNA"/>
</dbReference>
<accession>M1VFU3</accession>
<dbReference type="InterPro" id="IPR001849">
    <property type="entry name" value="PH_domain"/>
</dbReference>
<evidence type="ECO:0000256" key="1">
    <source>
        <dbReference type="SAM" id="MobiDB-lite"/>
    </source>
</evidence>
<dbReference type="SUPFAM" id="SSF50729">
    <property type="entry name" value="PH domain-like"/>
    <property type="match status" value="1"/>
</dbReference>
<dbReference type="SMART" id="SM01127">
    <property type="entry name" value="DDHD"/>
    <property type="match status" value="1"/>
</dbReference>
<gene>
    <name evidence="4" type="ORF">CYME_CMP267C</name>
</gene>
<evidence type="ECO:0000259" key="2">
    <source>
        <dbReference type="PROSITE" id="PS50003"/>
    </source>
</evidence>
<feature type="region of interest" description="Disordered" evidence="1">
    <location>
        <begin position="42"/>
        <end position="112"/>
    </location>
</feature>
<dbReference type="InterPro" id="IPR004177">
    <property type="entry name" value="DDHD_dom"/>
</dbReference>
<feature type="region of interest" description="Disordered" evidence="1">
    <location>
        <begin position="553"/>
        <end position="576"/>
    </location>
</feature>
<dbReference type="SUPFAM" id="SSF53474">
    <property type="entry name" value="alpha/beta-Hydrolases"/>
    <property type="match status" value="1"/>
</dbReference>
<dbReference type="InterPro" id="IPR029058">
    <property type="entry name" value="AB_hydrolase_fold"/>
</dbReference>
<dbReference type="KEGG" id="cme:CYME_CMP267C"/>